<name>A0A8I0ESJ6_9ACTN</name>
<dbReference type="AlphaFoldDB" id="A0A8I0ESJ6"/>
<protein>
    <recommendedName>
        <fullName evidence="4">DUF4190 domain-containing protein</fullName>
    </recommendedName>
</protein>
<comment type="caution">
    <text evidence="2">The sequence shown here is derived from an EMBL/GenBank/DDBJ whole genome shotgun (WGS) entry which is preliminary data.</text>
</comment>
<feature type="transmembrane region" description="Helical" evidence="1">
    <location>
        <begin position="80"/>
        <end position="105"/>
    </location>
</feature>
<evidence type="ECO:0000256" key="1">
    <source>
        <dbReference type="SAM" id="Phobius"/>
    </source>
</evidence>
<evidence type="ECO:0000313" key="3">
    <source>
        <dbReference type="Proteomes" id="UP000620591"/>
    </source>
</evidence>
<accession>A0A8I0ESJ6</accession>
<keyword evidence="1" id="KW-1133">Transmembrane helix</keyword>
<proteinExistence type="predicted"/>
<feature type="transmembrane region" description="Helical" evidence="1">
    <location>
        <begin position="26"/>
        <end position="59"/>
    </location>
</feature>
<sequence>MSSYPPPPGGPSPWGYGQAQPQDNQAVWALATALISLFASCCCGLFSIGGGIAAIVLARGARTRAQELAGPQADTTMATAAFWVGVGSIAVGVISVLAAAVSIGLDVWLNGWY</sequence>
<organism evidence="2 3">
    <name type="scientific">Aeromicrobium senzhongii</name>
    <dbReference type="NCBI Taxonomy" id="2663859"/>
    <lineage>
        <taxon>Bacteria</taxon>
        <taxon>Bacillati</taxon>
        <taxon>Actinomycetota</taxon>
        <taxon>Actinomycetes</taxon>
        <taxon>Propionibacteriales</taxon>
        <taxon>Nocardioidaceae</taxon>
        <taxon>Aeromicrobium</taxon>
    </lineage>
</organism>
<keyword evidence="1" id="KW-0812">Transmembrane</keyword>
<keyword evidence="1" id="KW-0472">Membrane</keyword>
<reference evidence="2" key="1">
    <citation type="submission" date="2020-09" db="EMBL/GenBank/DDBJ databases">
        <title>Novel species in genus Aeromicrobium.</title>
        <authorList>
            <person name="Zhang G."/>
        </authorList>
    </citation>
    <scope>NUCLEOTIDE SEQUENCE</scope>
    <source>
        <strain evidence="2">Zg-636</strain>
    </source>
</reference>
<dbReference type="RefSeq" id="WP_187768639.1">
    <property type="nucleotide sequence ID" value="NZ_JACTVM010000001.1"/>
</dbReference>
<dbReference type="Proteomes" id="UP000620591">
    <property type="component" value="Unassembled WGS sequence"/>
</dbReference>
<dbReference type="EMBL" id="JACTVM010000001">
    <property type="protein sequence ID" value="MBC9225405.1"/>
    <property type="molecule type" value="Genomic_DNA"/>
</dbReference>
<evidence type="ECO:0008006" key="4">
    <source>
        <dbReference type="Google" id="ProtNLM"/>
    </source>
</evidence>
<evidence type="ECO:0000313" key="2">
    <source>
        <dbReference type="EMBL" id="MBC9225405.1"/>
    </source>
</evidence>
<gene>
    <name evidence="2" type="ORF">IBG24_03640</name>
</gene>